<dbReference type="KEGG" id="clec:106671018"/>
<dbReference type="PROSITE" id="PS50879">
    <property type="entry name" value="RNASE_H_1"/>
    <property type="match status" value="1"/>
</dbReference>
<name>A0A8I6S6V0_CIMLE</name>
<proteinExistence type="predicted"/>
<dbReference type="InterPro" id="IPR036397">
    <property type="entry name" value="RNaseH_sf"/>
</dbReference>
<evidence type="ECO:0000313" key="3">
    <source>
        <dbReference type="Proteomes" id="UP000494040"/>
    </source>
</evidence>
<dbReference type="InterPro" id="IPR012337">
    <property type="entry name" value="RNaseH-like_sf"/>
</dbReference>
<dbReference type="RefSeq" id="XP_014257241.1">
    <property type="nucleotide sequence ID" value="XM_014401755.1"/>
</dbReference>
<dbReference type="AlphaFoldDB" id="A0A8I6S6V0"/>
<accession>A0A8I6S6V0</accession>
<keyword evidence="3" id="KW-1185">Reference proteome</keyword>
<evidence type="ECO:0000259" key="1">
    <source>
        <dbReference type="PROSITE" id="PS50879"/>
    </source>
</evidence>
<dbReference type="InterPro" id="IPR002156">
    <property type="entry name" value="RNaseH_domain"/>
</dbReference>
<dbReference type="GO" id="GO:0004523">
    <property type="term" value="F:RNA-DNA hybrid ribonuclease activity"/>
    <property type="evidence" value="ECO:0007669"/>
    <property type="project" value="InterPro"/>
</dbReference>
<feature type="domain" description="RNase H type-1" evidence="1">
    <location>
        <begin position="97"/>
        <end position="224"/>
    </location>
</feature>
<dbReference type="Gene3D" id="3.30.420.10">
    <property type="entry name" value="Ribonuclease H-like superfamily/Ribonuclease H"/>
    <property type="match status" value="1"/>
</dbReference>
<dbReference type="SUPFAM" id="SSF53098">
    <property type="entry name" value="Ribonuclease H-like"/>
    <property type="match status" value="1"/>
</dbReference>
<organism evidence="2 3">
    <name type="scientific">Cimex lectularius</name>
    <name type="common">Bed bug</name>
    <name type="synonym">Acanthia lectularia</name>
    <dbReference type="NCBI Taxonomy" id="79782"/>
    <lineage>
        <taxon>Eukaryota</taxon>
        <taxon>Metazoa</taxon>
        <taxon>Ecdysozoa</taxon>
        <taxon>Arthropoda</taxon>
        <taxon>Hexapoda</taxon>
        <taxon>Insecta</taxon>
        <taxon>Pterygota</taxon>
        <taxon>Neoptera</taxon>
        <taxon>Paraneoptera</taxon>
        <taxon>Hemiptera</taxon>
        <taxon>Heteroptera</taxon>
        <taxon>Panheteroptera</taxon>
        <taxon>Cimicomorpha</taxon>
        <taxon>Cimicidae</taxon>
        <taxon>Cimex</taxon>
    </lineage>
</organism>
<evidence type="ECO:0000313" key="2">
    <source>
        <dbReference type="EnsemblMetazoa" id="XP_014257241.1"/>
    </source>
</evidence>
<dbReference type="OMA" id="FYVINTE"/>
<dbReference type="Proteomes" id="UP000494040">
    <property type="component" value="Unassembled WGS sequence"/>
</dbReference>
<dbReference type="OrthoDB" id="6630636at2759"/>
<dbReference type="Pfam" id="PF00075">
    <property type="entry name" value="RNase_H"/>
    <property type="match status" value="1"/>
</dbReference>
<dbReference type="GeneID" id="106671018"/>
<reference evidence="2" key="1">
    <citation type="submission" date="2022-01" db="UniProtKB">
        <authorList>
            <consortium name="EnsemblMetazoa"/>
        </authorList>
    </citation>
    <scope>IDENTIFICATION</scope>
</reference>
<dbReference type="EnsemblMetazoa" id="XM_014401755.1">
    <property type="protein sequence ID" value="XP_014257241.1"/>
    <property type="gene ID" value="LOC106671018"/>
</dbReference>
<dbReference type="GO" id="GO:0003676">
    <property type="term" value="F:nucleic acid binding"/>
    <property type="evidence" value="ECO:0007669"/>
    <property type="project" value="InterPro"/>
</dbReference>
<dbReference type="CDD" id="cd09276">
    <property type="entry name" value="Rnase_HI_RT_non_LTR"/>
    <property type="match status" value="1"/>
</dbReference>
<sequence>MNYCANIWARKEVLYDPACDEEYTMLSTRTRPLGIRMKEILACRRATIPKVKEIKESKKEPWMLSSIPIRVDMAELKKEETPPYVFKAKFLALKEEYSEGTFIYTDGSRVSEGVGSAVRWEKHTKTIPLPKAASIFTAELTSISSALSETEQIGCNQYVICTDSLSAVLAIRNIFTMDPLIQAIQEKIREIHEQRKEVVIAWIPGHVGIEGNENADQAAKRAAIMPHDPETPVSPADVKK</sequence>
<protein>
    <recommendedName>
        <fullName evidence="1">RNase H type-1 domain-containing protein</fullName>
    </recommendedName>
</protein>